<dbReference type="PATRIC" id="fig|1114963.3.peg.1692"/>
<protein>
    <recommendedName>
        <fullName evidence="3">Peptidase C11</fullName>
    </recommendedName>
</protein>
<dbReference type="OrthoDB" id="7730468at2"/>
<dbReference type="Gene3D" id="3.40.50.11970">
    <property type="match status" value="1"/>
</dbReference>
<dbReference type="Pfam" id="PF03415">
    <property type="entry name" value="Peptidase_C11"/>
    <property type="match status" value="2"/>
</dbReference>
<dbReference type="InterPro" id="IPR005077">
    <property type="entry name" value="Peptidase_C11"/>
</dbReference>
<accession>A0A0J7XYM0</accession>
<gene>
    <name evidence="1" type="ORF">V474_14380</name>
</gene>
<evidence type="ECO:0008006" key="3">
    <source>
        <dbReference type="Google" id="ProtNLM"/>
    </source>
</evidence>
<dbReference type="PANTHER" id="PTHR37835">
    <property type="entry name" value="ALPHA-CLOSTRIPAIN"/>
    <property type="match status" value="1"/>
</dbReference>
<reference evidence="1 2" key="1">
    <citation type="journal article" date="2015" name="G3 (Bethesda)">
        <title>Insights into Ongoing Evolution of the Hexachlorocyclohexane Catabolic Pathway from Comparative Genomics of Ten Sphingomonadaceae Strains.</title>
        <authorList>
            <person name="Pearce S.L."/>
            <person name="Oakeshott J.G."/>
            <person name="Pandey G."/>
        </authorList>
    </citation>
    <scope>NUCLEOTIDE SEQUENCE [LARGE SCALE GENOMIC DNA]</scope>
    <source>
        <strain evidence="1 2">LL02</strain>
    </source>
</reference>
<dbReference type="AlphaFoldDB" id="A0A0J7XYM0"/>
<evidence type="ECO:0000313" key="1">
    <source>
        <dbReference type="EMBL" id="KMS56634.1"/>
    </source>
</evidence>
<dbReference type="EMBL" id="JACU01000004">
    <property type="protein sequence ID" value="KMS56634.1"/>
    <property type="molecule type" value="Genomic_DNA"/>
</dbReference>
<organism evidence="1 2">
    <name type="scientific">Novosphingobium barchaimii LL02</name>
    <dbReference type="NCBI Taxonomy" id="1114963"/>
    <lineage>
        <taxon>Bacteria</taxon>
        <taxon>Pseudomonadati</taxon>
        <taxon>Pseudomonadota</taxon>
        <taxon>Alphaproteobacteria</taxon>
        <taxon>Sphingomonadales</taxon>
        <taxon>Sphingomonadaceae</taxon>
        <taxon>Novosphingobium</taxon>
    </lineage>
</organism>
<dbReference type="PANTHER" id="PTHR37835:SF1">
    <property type="entry name" value="ALPHA-CLOSTRIPAIN"/>
    <property type="match status" value="1"/>
</dbReference>
<dbReference type="RefSeq" id="WP_059151018.1">
    <property type="nucleotide sequence ID" value="NZ_KQ130453.1"/>
</dbReference>
<comment type="caution">
    <text evidence="1">The sequence shown here is derived from an EMBL/GenBank/DDBJ whole genome shotgun (WGS) entry which is preliminary data.</text>
</comment>
<keyword evidence="2" id="KW-1185">Reference proteome</keyword>
<evidence type="ECO:0000313" key="2">
    <source>
        <dbReference type="Proteomes" id="UP000052268"/>
    </source>
</evidence>
<sequence length="404" mass="43652">MSVQPFAIQMKSPRFAIIELFGGDNNLSSYVDTDLNEMLDGLPGDGLVIALTDHFGSAAKVLELSRGRLRTLEDWGEIDTGDPAVLTAFLTRALASVPAEVPVAIGFWDHGSGVFDEADPAADIVARGRAVTPRRRALRQRPRRRLFWGSRPADQQIRAMLHDDTNGGLLTTLEAGKVLTGSLAAAGRTKVEMVFSDTCLNGMVEVLAEFDTVARVITASEDLEPGDGWDYHRWLGGLAAGPVDGLRLGQSAVAAFEQSYFSRPELFPCTLGAFTASGAIVSAFKSLVAAAQPLSEAGFIALDTARRRSQSFDIKDSYDLIDFAQNLASIAQDMALRSAAGLLEQATTAARVAHCALGPSVARSRGLAFWFPSSRGEWFNTSATYSALHFDRTTGWARYLRQFL</sequence>
<name>A0A0J7XYM0_9SPHN</name>
<dbReference type="Proteomes" id="UP000052268">
    <property type="component" value="Unassembled WGS sequence"/>
</dbReference>
<proteinExistence type="predicted"/>